<comment type="caution">
    <text evidence="1">The sequence shown here is derived from an EMBL/GenBank/DDBJ whole genome shotgun (WGS) entry which is preliminary data.</text>
</comment>
<evidence type="ECO:0000313" key="1">
    <source>
        <dbReference type="EMBL" id="CAG8631114.1"/>
    </source>
</evidence>
<name>A0A9N9DD06_9GLOM</name>
<dbReference type="EMBL" id="CAJVPK010003807">
    <property type="protein sequence ID" value="CAG8631114.1"/>
    <property type="molecule type" value="Genomic_DNA"/>
</dbReference>
<organism evidence="1 2">
    <name type="scientific">Diversispora eburnea</name>
    <dbReference type="NCBI Taxonomy" id="1213867"/>
    <lineage>
        <taxon>Eukaryota</taxon>
        <taxon>Fungi</taxon>
        <taxon>Fungi incertae sedis</taxon>
        <taxon>Mucoromycota</taxon>
        <taxon>Glomeromycotina</taxon>
        <taxon>Glomeromycetes</taxon>
        <taxon>Diversisporales</taxon>
        <taxon>Diversisporaceae</taxon>
        <taxon>Diversispora</taxon>
    </lineage>
</organism>
<protein>
    <submittedName>
        <fullName evidence="1">2546_t:CDS:1</fullName>
    </submittedName>
</protein>
<sequence length="65" mass="7458">MDGWTNSNSSSIWNYVITTSNNCEYLYKLDDLSVNSHMRSYLTSKIKEIIEKIGPRRIVAIVSDS</sequence>
<evidence type="ECO:0000313" key="2">
    <source>
        <dbReference type="Proteomes" id="UP000789706"/>
    </source>
</evidence>
<reference evidence="1" key="1">
    <citation type="submission" date="2021-06" db="EMBL/GenBank/DDBJ databases">
        <authorList>
            <person name="Kallberg Y."/>
            <person name="Tangrot J."/>
            <person name="Rosling A."/>
        </authorList>
    </citation>
    <scope>NUCLEOTIDE SEQUENCE</scope>
    <source>
        <strain evidence="1">AZ414A</strain>
    </source>
</reference>
<accession>A0A9N9DD06</accession>
<gene>
    <name evidence="1" type="ORF">DEBURN_LOCUS10779</name>
</gene>
<dbReference type="AlphaFoldDB" id="A0A9N9DD06"/>
<proteinExistence type="predicted"/>
<keyword evidence="2" id="KW-1185">Reference proteome</keyword>
<dbReference type="OrthoDB" id="2404095at2759"/>
<dbReference type="Proteomes" id="UP000789706">
    <property type="component" value="Unassembled WGS sequence"/>
</dbReference>
<feature type="non-terminal residue" evidence="1">
    <location>
        <position position="65"/>
    </location>
</feature>